<feature type="region of interest" description="Disordered" evidence="1">
    <location>
        <begin position="836"/>
        <end position="893"/>
    </location>
</feature>
<evidence type="ECO:0000256" key="1">
    <source>
        <dbReference type="SAM" id="MobiDB-lite"/>
    </source>
</evidence>
<protein>
    <submittedName>
        <fullName evidence="2">Uncharacterized protein</fullName>
    </submittedName>
</protein>
<accession>A0A3R7RY83</accession>
<dbReference type="GO" id="GO:0005847">
    <property type="term" value="C:mRNA cleavage and polyadenylation specificity factor complex"/>
    <property type="evidence" value="ECO:0007669"/>
    <property type="project" value="TreeGrafter"/>
</dbReference>
<gene>
    <name evidence="2" type="ORF">Tco025E_05461</name>
</gene>
<evidence type="ECO:0000313" key="2">
    <source>
        <dbReference type="EMBL" id="RNF15654.1"/>
    </source>
</evidence>
<keyword evidence="3" id="KW-1185">Reference proteome</keyword>
<dbReference type="Proteomes" id="UP000284403">
    <property type="component" value="Unassembled WGS sequence"/>
</dbReference>
<dbReference type="OrthoDB" id="247929at2759"/>
<dbReference type="PANTHER" id="PTHR15245:SF20">
    <property type="entry name" value="SYMPLEKIN"/>
    <property type="match status" value="1"/>
</dbReference>
<dbReference type="PANTHER" id="PTHR15245">
    <property type="entry name" value="SYMPLEKIN-RELATED"/>
    <property type="match status" value="1"/>
</dbReference>
<dbReference type="GeneID" id="40319072"/>
<organism evidence="2 3">
    <name type="scientific">Trypanosoma conorhini</name>
    <dbReference type="NCBI Taxonomy" id="83891"/>
    <lineage>
        <taxon>Eukaryota</taxon>
        <taxon>Discoba</taxon>
        <taxon>Euglenozoa</taxon>
        <taxon>Kinetoplastea</taxon>
        <taxon>Metakinetoplastina</taxon>
        <taxon>Trypanosomatida</taxon>
        <taxon>Trypanosomatidae</taxon>
        <taxon>Trypanosoma</taxon>
    </lineage>
</organism>
<name>A0A3R7RY83_9TRYP</name>
<comment type="caution">
    <text evidence="2">The sequence shown here is derived from an EMBL/GenBank/DDBJ whole genome shotgun (WGS) entry which is preliminary data.</text>
</comment>
<feature type="compositionally biased region" description="Gly residues" evidence="1">
    <location>
        <begin position="731"/>
        <end position="741"/>
    </location>
</feature>
<dbReference type="InterPro" id="IPR021850">
    <property type="entry name" value="Symplekin/Pta1"/>
</dbReference>
<evidence type="ECO:0000313" key="3">
    <source>
        <dbReference type="Proteomes" id="UP000284403"/>
    </source>
</evidence>
<proteinExistence type="predicted"/>
<feature type="region of interest" description="Disordered" evidence="1">
    <location>
        <begin position="730"/>
        <end position="761"/>
    </location>
</feature>
<sequence length="893" mass="95490">MDAFFSSAREADALQSVDFDALRDAVAAAHTSEEGRETLAALMDAYYAADRPHAVYQWAIMRAIGCCLRQAGPPSDGSDGGRRRWELTADDYILLALFFNELSTVDDTRLFSLLTEAVTLLFEQTVPLVYGAAGCDAAVEAATADSLCSELQTLRVVMAKRLTAPPAEPGAGEGGTGMQLGILDCLRALLLSLTQAASTRAGTGGAVAEPPGSGRESVTVAVRQAVEGVLSPLTAAVEELRASVGGGSGEKAPASIRMQAGTTVSPLVLASALRVVEELLWRCASHAPQRDGCEQTAADTPLLAAGRFAVTRVLSALQQYLVLQQQQSMESAAGSMEKGPFAADALRTAGVQWAVRRLLSVVRLQLRLFPSMEHAVGAALNAFGEGMEVEDPLQLMRVRHECELALQENADNADAAAWGLAEAPSSDARASRLRECEQVLAAPRAEATAHEDDAAAADLGDLDEATLLQGGGGGGKEALLQSTIGPVSVNALVEMVLLSVRHMDIMTEQAIQALHMQGLERMQYDAAKRAQREEILRQRRIEQQGVEGIPVGRLLEHLKESTALYAKGTQLLESESALAVMLRAAFFSLLDAYDALSEETESRVLEAQALIARALAQLPPSMIDAAVDAVCVRLRNDFRRCAHEKATALPPTSAYQLAMQVLFTLFSAQAPVRERGTSAFAFLGTTNTGAEAELQLQLQGSSLELRSHAAFTIDTDNPVEWLQAAAPDTAAGGGAVSGGGLSSRKRPRDEEETLHAGGDADGDAAAGVSVFFREDTTQSPCMYSYFLCRVLELVTETGLPALLLDALLQCPCITRYVWHYIHKALLPFHRKGAVPAGDVATEEPRPQARGVPALRREQPPAPGRRTPRVPATTRRDETRRAALRPRRGRSSRH</sequence>
<reference evidence="2 3" key="1">
    <citation type="journal article" date="2018" name="BMC Genomics">
        <title>Genomic comparison of Trypanosoma conorhini and Trypanosoma rangeli to Trypanosoma cruzi strains of high and low virulence.</title>
        <authorList>
            <person name="Bradwell K.R."/>
            <person name="Koparde V.N."/>
            <person name="Matveyev A.V."/>
            <person name="Serrano M.G."/>
            <person name="Alves J.M."/>
            <person name="Parikh H."/>
            <person name="Huang B."/>
            <person name="Lee V."/>
            <person name="Espinosa-Alvarez O."/>
            <person name="Ortiz P.A."/>
            <person name="Costa-Martins A.G."/>
            <person name="Teixeira M.M."/>
            <person name="Buck G.A."/>
        </authorList>
    </citation>
    <scope>NUCLEOTIDE SEQUENCE [LARGE SCALE GENOMIC DNA]</scope>
    <source>
        <strain evidence="2 3">025E</strain>
    </source>
</reference>
<dbReference type="AlphaFoldDB" id="A0A3R7RY83"/>
<dbReference type="RefSeq" id="XP_029227555.1">
    <property type="nucleotide sequence ID" value="XM_029372356.1"/>
</dbReference>
<feature type="compositionally biased region" description="Basic residues" evidence="1">
    <location>
        <begin position="881"/>
        <end position="893"/>
    </location>
</feature>
<dbReference type="EMBL" id="MKKU01000320">
    <property type="protein sequence ID" value="RNF15654.1"/>
    <property type="molecule type" value="Genomic_DNA"/>
</dbReference>